<dbReference type="Proteomes" id="UP000319557">
    <property type="component" value="Chromosome"/>
</dbReference>
<dbReference type="SUPFAM" id="SSF49899">
    <property type="entry name" value="Concanavalin A-like lectins/glucanases"/>
    <property type="match status" value="1"/>
</dbReference>
<feature type="domain" description="Cytochrome c" evidence="6">
    <location>
        <begin position="559"/>
        <end position="656"/>
    </location>
</feature>
<dbReference type="InterPro" id="IPR011429">
    <property type="entry name" value="Cyt_c_Planctomycete-type"/>
</dbReference>
<organism evidence="7 8">
    <name type="scientific">Rosistilla ulvae</name>
    <dbReference type="NCBI Taxonomy" id="1930277"/>
    <lineage>
        <taxon>Bacteria</taxon>
        <taxon>Pseudomonadati</taxon>
        <taxon>Planctomycetota</taxon>
        <taxon>Planctomycetia</taxon>
        <taxon>Pirellulales</taxon>
        <taxon>Pirellulaceae</taxon>
        <taxon>Rosistilla</taxon>
    </lineage>
</organism>
<dbReference type="GO" id="GO:0020037">
    <property type="term" value="F:heme binding"/>
    <property type="evidence" value="ECO:0007669"/>
    <property type="project" value="InterPro"/>
</dbReference>
<dbReference type="InterPro" id="IPR009056">
    <property type="entry name" value="Cyt_c-like_dom"/>
</dbReference>
<name>A0A517M4X9_9BACT</name>
<dbReference type="GO" id="GO:0009055">
    <property type="term" value="F:electron transfer activity"/>
    <property type="evidence" value="ECO:0007669"/>
    <property type="project" value="InterPro"/>
</dbReference>
<dbReference type="PANTHER" id="PTHR35889:SF3">
    <property type="entry name" value="F-BOX DOMAIN-CONTAINING PROTEIN"/>
    <property type="match status" value="1"/>
</dbReference>
<gene>
    <name evidence="7" type="ORF">EC9_41280</name>
</gene>
<dbReference type="Pfam" id="PF07587">
    <property type="entry name" value="PSD1"/>
    <property type="match status" value="1"/>
</dbReference>
<accession>A0A517M4X9</accession>
<proteinExistence type="predicted"/>
<keyword evidence="5" id="KW-0732">Signal</keyword>
<dbReference type="PROSITE" id="PS51007">
    <property type="entry name" value="CYTC"/>
    <property type="match status" value="1"/>
</dbReference>
<dbReference type="KEGG" id="ruv:EC9_41280"/>
<keyword evidence="8" id="KW-1185">Reference proteome</keyword>
<evidence type="ECO:0000256" key="1">
    <source>
        <dbReference type="ARBA" id="ARBA00022617"/>
    </source>
</evidence>
<dbReference type="GO" id="GO:0046872">
    <property type="term" value="F:metal ion binding"/>
    <property type="evidence" value="ECO:0007669"/>
    <property type="project" value="UniProtKB-KW"/>
</dbReference>
<dbReference type="SUPFAM" id="SSF46626">
    <property type="entry name" value="Cytochrome c"/>
    <property type="match status" value="1"/>
</dbReference>
<dbReference type="EMBL" id="CP036261">
    <property type="protein sequence ID" value="QDS89926.1"/>
    <property type="molecule type" value="Genomic_DNA"/>
</dbReference>
<protein>
    <submittedName>
        <fullName evidence="7">Planctomycete cytochrome C</fullName>
    </submittedName>
</protein>
<dbReference type="Pfam" id="PF13385">
    <property type="entry name" value="Laminin_G_3"/>
    <property type="match status" value="1"/>
</dbReference>
<dbReference type="InterPro" id="IPR022655">
    <property type="entry name" value="DUF1553"/>
</dbReference>
<dbReference type="OrthoDB" id="289126at2"/>
<dbReference type="InterPro" id="IPR013320">
    <property type="entry name" value="ConA-like_dom_sf"/>
</dbReference>
<evidence type="ECO:0000259" key="6">
    <source>
        <dbReference type="PROSITE" id="PS51007"/>
    </source>
</evidence>
<evidence type="ECO:0000256" key="5">
    <source>
        <dbReference type="SAM" id="SignalP"/>
    </source>
</evidence>
<feature type="chain" id="PRO_5021773855" evidence="5">
    <location>
        <begin position="28"/>
        <end position="1244"/>
    </location>
</feature>
<evidence type="ECO:0000256" key="4">
    <source>
        <dbReference type="PROSITE-ProRule" id="PRU00433"/>
    </source>
</evidence>
<dbReference type="Pfam" id="PF07635">
    <property type="entry name" value="PSCyt1"/>
    <property type="match status" value="1"/>
</dbReference>
<dbReference type="InterPro" id="IPR036909">
    <property type="entry name" value="Cyt_c-like_dom_sf"/>
</dbReference>
<evidence type="ECO:0000313" key="7">
    <source>
        <dbReference type="EMBL" id="QDS89926.1"/>
    </source>
</evidence>
<sequence precursor="true">MNSIHHCLCVIAISVASSIVAPAIVRADEEPAAFWEFGPEEATPIRPVGGIHRDVPGPRPPMFPDFSVNNSAVNFDGKGSRFVFDDPGDDSPFDFDNGDEITLEAWINIRDLNEGDHSYIIGKGRTGNPGFSRDNQNWALRIRGLQGEARVSFLFATVPVQPQQRNWHRYTSLQGFRPRTGWHHIAVAYRFGEPKTMQTWIDGKKVPGTWDAGGPTSNTPAIDNDQIWIGSALSGAAGNSFRGGLDSIGVHRVMLDEKTLQSRFRRVGKAPDMESISTEMPKLGDLESGKVTVTFHEGLPNHDRWLYPEETLPPSATAWSGRSFLLDQIPLKYDDWGIRASWKAPVLVRMAADVSLPPGQHTILMRARGMARAWVDGQLVTMSKPLVGAPHGEEPITPVSPPPAPGHRPAWHRCQEATGQVEITASKPVRVVLDAIAGGKRFRPEPGELTLAVRLEGEEAFSVLRPAGLSESPFPLTDTAVENELRRIESTMTALNDTTRRQAASNQDAYWNKRHQAAHDWLAANPSPAVPSTDQPTTNPIDAFLQASTQPVDSTQESPTAPKQHQFFTTVLPILKSECIRCHGEKDKGGLSLGSRDLAVLGGDSGEPAIKPGDPHASELIIRLRSEDDDMRMPPTGKPLSEEKIMVLEKWITDGAKWPEMESQMVATESAALIGDTAFIRRAFLDTVGVVPSENDVTEFLSDTSADKRERLIDQLLDDPRWADNWMGYWLDMLAENPTLINASLNSTGPFRWYLYDSLRDNKPIDRMVSELLMMRGSAHDGGSAGFALAAQNDSPFAAKSHIVGNAFLGIEMQCARCHDSPYHSTSQRDLYSLAAMFARKPLSVPKSSTVPAGFFKKSDRNSLIKVTLKPGEKVTPTWPFAEVTGAKDDKSLRALMQRADDPREKLATLITAPQNQRFAQVIANRIWRRYIGAGIVEPPQDWEGNPASHPEMLEWLGKELVAKDYDIKQLARVIMTSQLYQREAIGQNRDATPEQRKFNAPDRRRLTAEQIADSFFQATGREMDVEPMTLDPDGRAATSTRNSYGKPNRCWMFVSNSNERDRPSLTLPRAEAVIEMLTAFGWTADRQAPKTDRETEPNVLQPAVMANSTLTISLTKAADASPLADLAVEAQSPQQLLDSLFLRFVSRRPTAAESEIFLAPLSEGFADRMVPEDQIVLPQAPPRLPQVTWWNHVRNDANTIQQEIASRVLQGPPADPRLKTAWRQRYEDVVWSIVNLREFVWMP</sequence>
<dbReference type="RefSeq" id="WP_145347854.1">
    <property type="nucleotide sequence ID" value="NZ_CP036261.1"/>
</dbReference>
<reference evidence="7 8" key="1">
    <citation type="submission" date="2019-02" db="EMBL/GenBank/DDBJ databases">
        <title>Deep-cultivation of Planctomycetes and their phenomic and genomic characterization uncovers novel biology.</title>
        <authorList>
            <person name="Wiegand S."/>
            <person name="Jogler M."/>
            <person name="Boedeker C."/>
            <person name="Pinto D."/>
            <person name="Vollmers J."/>
            <person name="Rivas-Marin E."/>
            <person name="Kohn T."/>
            <person name="Peeters S.H."/>
            <person name="Heuer A."/>
            <person name="Rast P."/>
            <person name="Oberbeckmann S."/>
            <person name="Bunk B."/>
            <person name="Jeske O."/>
            <person name="Meyerdierks A."/>
            <person name="Storesund J.E."/>
            <person name="Kallscheuer N."/>
            <person name="Luecker S."/>
            <person name="Lage O.M."/>
            <person name="Pohl T."/>
            <person name="Merkel B.J."/>
            <person name="Hornburger P."/>
            <person name="Mueller R.-W."/>
            <person name="Bruemmer F."/>
            <person name="Labrenz M."/>
            <person name="Spormann A.M."/>
            <person name="Op den Camp H."/>
            <person name="Overmann J."/>
            <person name="Amann R."/>
            <person name="Jetten M.S.M."/>
            <person name="Mascher T."/>
            <person name="Medema M.H."/>
            <person name="Devos D.P."/>
            <person name="Kaster A.-K."/>
            <person name="Ovreas L."/>
            <person name="Rohde M."/>
            <person name="Galperin M.Y."/>
            <person name="Jogler C."/>
        </authorList>
    </citation>
    <scope>NUCLEOTIDE SEQUENCE [LARGE SCALE GENOMIC DNA]</scope>
    <source>
        <strain evidence="7 8">EC9</strain>
    </source>
</reference>
<evidence type="ECO:0000313" key="8">
    <source>
        <dbReference type="Proteomes" id="UP000319557"/>
    </source>
</evidence>
<dbReference type="Gene3D" id="2.60.120.200">
    <property type="match status" value="1"/>
</dbReference>
<keyword evidence="2 4" id="KW-0479">Metal-binding</keyword>
<dbReference type="PANTHER" id="PTHR35889">
    <property type="entry name" value="CYCLOINULO-OLIGOSACCHARIDE FRUCTANOTRANSFERASE-RELATED"/>
    <property type="match status" value="1"/>
</dbReference>
<dbReference type="AlphaFoldDB" id="A0A517M4X9"/>
<keyword evidence="3 4" id="KW-0408">Iron</keyword>
<dbReference type="InterPro" id="IPR011444">
    <property type="entry name" value="DUF1549"/>
</dbReference>
<keyword evidence="1 4" id="KW-0349">Heme</keyword>
<evidence type="ECO:0000256" key="3">
    <source>
        <dbReference type="ARBA" id="ARBA00023004"/>
    </source>
</evidence>
<evidence type="ECO:0000256" key="2">
    <source>
        <dbReference type="ARBA" id="ARBA00022723"/>
    </source>
</evidence>
<dbReference type="Pfam" id="PF07583">
    <property type="entry name" value="PSCyt2"/>
    <property type="match status" value="1"/>
</dbReference>
<feature type="signal peptide" evidence="5">
    <location>
        <begin position="1"/>
        <end position="27"/>
    </location>
</feature>